<dbReference type="EC" id="1.14.11.23" evidence="5"/>
<protein>
    <submittedName>
        <fullName evidence="5">Flavonol synthase</fullName>
        <ecNumber evidence="5">1.14.11.23</ecNumber>
    </submittedName>
</protein>
<dbReference type="InterPro" id="IPR026992">
    <property type="entry name" value="DIOX_N"/>
</dbReference>
<keyword evidence="5" id="KW-0560">Oxidoreductase</keyword>
<accession>A0A2G9GV35</accession>
<evidence type="ECO:0000256" key="2">
    <source>
        <dbReference type="ARBA" id="ARBA00023004"/>
    </source>
</evidence>
<feature type="domain" description="Non-haem dioxygenase N-terminal" evidence="4">
    <location>
        <begin position="60"/>
        <end position="127"/>
    </location>
</feature>
<dbReference type="PANTHER" id="PTHR34945">
    <property type="entry name" value="2-OXOGLUTARATE (2OG) AND FE(II)-DEPENDENT OXYGENASE SUPERFAMILY PROTEIN"/>
    <property type="match status" value="1"/>
</dbReference>
<organism evidence="5 6">
    <name type="scientific">Handroanthus impetiginosus</name>
    <dbReference type="NCBI Taxonomy" id="429701"/>
    <lineage>
        <taxon>Eukaryota</taxon>
        <taxon>Viridiplantae</taxon>
        <taxon>Streptophyta</taxon>
        <taxon>Embryophyta</taxon>
        <taxon>Tracheophyta</taxon>
        <taxon>Spermatophyta</taxon>
        <taxon>Magnoliopsida</taxon>
        <taxon>eudicotyledons</taxon>
        <taxon>Gunneridae</taxon>
        <taxon>Pentapetalae</taxon>
        <taxon>asterids</taxon>
        <taxon>lamiids</taxon>
        <taxon>Lamiales</taxon>
        <taxon>Bignoniaceae</taxon>
        <taxon>Crescentiina</taxon>
        <taxon>Tabebuia alliance</taxon>
        <taxon>Handroanthus</taxon>
    </lineage>
</organism>
<evidence type="ECO:0000259" key="4">
    <source>
        <dbReference type="Pfam" id="PF14226"/>
    </source>
</evidence>
<keyword evidence="1" id="KW-0479">Metal-binding</keyword>
<keyword evidence="2" id="KW-0408">Iron</keyword>
<evidence type="ECO:0000256" key="3">
    <source>
        <dbReference type="SAM" id="MobiDB-lite"/>
    </source>
</evidence>
<keyword evidence="6" id="KW-1185">Reference proteome</keyword>
<dbReference type="GO" id="GO:0046872">
    <property type="term" value="F:metal ion binding"/>
    <property type="evidence" value="ECO:0007669"/>
    <property type="project" value="UniProtKB-KW"/>
</dbReference>
<dbReference type="InterPro" id="IPR027443">
    <property type="entry name" value="IPNS-like_sf"/>
</dbReference>
<gene>
    <name evidence="5" type="ORF">CDL12_18291</name>
</gene>
<dbReference type="EMBL" id="NKXS01003602">
    <property type="protein sequence ID" value="PIN09128.1"/>
    <property type="molecule type" value="Genomic_DNA"/>
</dbReference>
<evidence type="ECO:0000313" key="6">
    <source>
        <dbReference type="Proteomes" id="UP000231279"/>
    </source>
</evidence>
<dbReference type="Pfam" id="PF14226">
    <property type="entry name" value="DIOX_N"/>
    <property type="match status" value="1"/>
</dbReference>
<dbReference type="OrthoDB" id="1928184at2759"/>
<comment type="caution">
    <text evidence="5">The sequence shown here is derived from an EMBL/GenBank/DDBJ whole genome shotgun (WGS) entry which is preliminary data.</text>
</comment>
<sequence>MAVTPEPMPGMNAVNFRAPPPSPVAPGRRSSFANDDVLTEYLHRSVTEIFPRQKSVQKPPKIDFQNLQLLENEAGIEISERIKRMGCLEVINHGIPRDLIKFVFLLAGGIFEVSLQKKKLVDQSPKRRYKFEEIHGEAEIRVKSFCGVEEKV</sequence>
<proteinExistence type="predicted"/>
<dbReference type="Gene3D" id="2.60.120.330">
    <property type="entry name" value="B-lactam Antibiotic, Isopenicillin N Synthase, Chain"/>
    <property type="match status" value="1"/>
</dbReference>
<evidence type="ECO:0000313" key="5">
    <source>
        <dbReference type="EMBL" id="PIN09128.1"/>
    </source>
</evidence>
<dbReference type="PANTHER" id="PTHR34945:SF8">
    <property type="entry name" value="DOWNSTREAM TARGET OF AGL15-4"/>
    <property type="match status" value="1"/>
</dbReference>
<dbReference type="SUPFAM" id="SSF51197">
    <property type="entry name" value="Clavaminate synthase-like"/>
    <property type="match status" value="1"/>
</dbReference>
<feature type="region of interest" description="Disordered" evidence="3">
    <location>
        <begin position="1"/>
        <end position="30"/>
    </location>
</feature>
<dbReference type="GO" id="GO:0016706">
    <property type="term" value="F:2-oxoglutarate-dependent dioxygenase activity"/>
    <property type="evidence" value="ECO:0007669"/>
    <property type="project" value="UniProtKB-ARBA"/>
</dbReference>
<reference evidence="6" key="1">
    <citation type="journal article" date="2018" name="Gigascience">
        <title>Genome assembly of the Pink Ipe (Handroanthus impetiginosus, Bignoniaceae), a highly valued, ecologically keystone Neotropical timber forest tree.</title>
        <authorList>
            <person name="Silva-Junior O.B."/>
            <person name="Grattapaglia D."/>
            <person name="Novaes E."/>
            <person name="Collevatti R.G."/>
        </authorList>
    </citation>
    <scope>NUCLEOTIDE SEQUENCE [LARGE SCALE GENOMIC DNA]</scope>
    <source>
        <strain evidence="6">cv. UFG-1</strain>
    </source>
</reference>
<evidence type="ECO:0000256" key="1">
    <source>
        <dbReference type="ARBA" id="ARBA00022723"/>
    </source>
</evidence>
<name>A0A2G9GV35_9LAMI</name>
<dbReference type="AlphaFoldDB" id="A0A2G9GV35"/>
<dbReference type="Proteomes" id="UP000231279">
    <property type="component" value="Unassembled WGS sequence"/>
</dbReference>